<dbReference type="Gene3D" id="1.10.1780.10">
    <property type="entry name" value="Clp, N-terminal domain"/>
    <property type="match status" value="1"/>
</dbReference>
<dbReference type="PATRIC" id="fig|294.124.peg.4475"/>
<dbReference type="CDD" id="cd19499">
    <property type="entry name" value="RecA-like_ClpB_Hsp104-like"/>
    <property type="match status" value="1"/>
</dbReference>
<dbReference type="InterPro" id="IPR036628">
    <property type="entry name" value="Clp_N_dom_sf"/>
</dbReference>
<reference evidence="9 10" key="1">
    <citation type="submission" date="2015-01" db="EMBL/GenBank/DDBJ databases">
        <title>Draft Genome Sequence of the Biocontrol and Plant Growth-Promoting Rhizobacteria (PGPR) Pseudomonas fluorescens UM270.</title>
        <authorList>
            <person name="Hernandez-Salmeron J.E."/>
            <person name="Santoyo G."/>
            <person name="Moreno-Hagelsieb G."/>
            <person name="Hernandez-Leon R."/>
        </authorList>
    </citation>
    <scope>NUCLEOTIDE SEQUENCE [LARGE SCALE GENOMIC DNA]</scope>
    <source>
        <strain evidence="9 10">UM270</strain>
    </source>
</reference>
<dbReference type="Pfam" id="PF07724">
    <property type="entry name" value="AAA_2"/>
    <property type="match status" value="1"/>
</dbReference>
<dbReference type="PROSITE" id="PS51903">
    <property type="entry name" value="CLP_R"/>
    <property type="match status" value="1"/>
</dbReference>
<dbReference type="RefSeq" id="WP_042731851.1">
    <property type="nucleotide sequence ID" value="NZ_JXNZ01000253.1"/>
</dbReference>
<dbReference type="GO" id="GO:0005524">
    <property type="term" value="F:ATP binding"/>
    <property type="evidence" value="ECO:0007669"/>
    <property type="project" value="UniProtKB-KW"/>
</dbReference>
<evidence type="ECO:0000256" key="7">
    <source>
        <dbReference type="SAM" id="Coils"/>
    </source>
</evidence>
<dbReference type="InterPro" id="IPR019489">
    <property type="entry name" value="Clp_ATPase_C"/>
</dbReference>
<dbReference type="PANTHER" id="PTHR11638">
    <property type="entry name" value="ATP-DEPENDENT CLP PROTEASE"/>
    <property type="match status" value="1"/>
</dbReference>
<dbReference type="GO" id="GO:0034605">
    <property type="term" value="P:cellular response to heat"/>
    <property type="evidence" value="ECO:0007669"/>
    <property type="project" value="TreeGrafter"/>
</dbReference>
<dbReference type="SMART" id="SM00382">
    <property type="entry name" value="AAA"/>
    <property type="match status" value="2"/>
</dbReference>
<dbReference type="NCBIfam" id="TIGR03345">
    <property type="entry name" value="VI_ClpV1"/>
    <property type="match status" value="1"/>
</dbReference>
<dbReference type="GO" id="GO:0005737">
    <property type="term" value="C:cytoplasm"/>
    <property type="evidence" value="ECO:0007669"/>
    <property type="project" value="TreeGrafter"/>
</dbReference>
<dbReference type="Pfam" id="PF02861">
    <property type="entry name" value="Clp_N"/>
    <property type="match status" value="1"/>
</dbReference>
<dbReference type="SMART" id="SM01086">
    <property type="entry name" value="ClpB_D2-small"/>
    <property type="match status" value="1"/>
</dbReference>
<dbReference type="InterPro" id="IPR027417">
    <property type="entry name" value="P-loop_NTPase"/>
</dbReference>
<dbReference type="PANTHER" id="PTHR11638:SF184">
    <property type="entry name" value="ATPASE WITH CHAPERONE ACTIVITY"/>
    <property type="match status" value="1"/>
</dbReference>
<dbReference type="InterPro" id="IPR001270">
    <property type="entry name" value="ClpA/B"/>
</dbReference>
<dbReference type="InterPro" id="IPR018368">
    <property type="entry name" value="ClpA/B_CS1"/>
</dbReference>
<dbReference type="AlphaFoldDB" id="A0A0D0P4Z8"/>
<name>A0A0D0P4Z8_PSEFL</name>
<dbReference type="OrthoDB" id="9803641at2"/>
<accession>A0A0D0P4Z8</accession>
<keyword evidence="4" id="KW-0067">ATP-binding</keyword>
<evidence type="ECO:0000313" key="9">
    <source>
        <dbReference type="EMBL" id="KIQ57284.1"/>
    </source>
</evidence>
<dbReference type="GO" id="GO:0016887">
    <property type="term" value="F:ATP hydrolysis activity"/>
    <property type="evidence" value="ECO:0007669"/>
    <property type="project" value="InterPro"/>
</dbReference>
<keyword evidence="2 6" id="KW-0677">Repeat</keyword>
<dbReference type="InterPro" id="IPR017729">
    <property type="entry name" value="ATPase_T6SS_ClpV1"/>
</dbReference>
<dbReference type="Gene3D" id="3.40.50.300">
    <property type="entry name" value="P-loop containing nucleotide triphosphate hydrolases"/>
    <property type="match status" value="3"/>
</dbReference>
<protein>
    <submittedName>
        <fullName evidence="9">ATPase AAA</fullName>
    </submittedName>
</protein>
<evidence type="ECO:0000256" key="2">
    <source>
        <dbReference type="ARBA" id="ARBA00022737"/>
    </source>
</evidence>
<feature type="domain" description="Clp R" evidence="8">
    <location>
        <begin position="10"/>
        <end position="151"/>
    </location>
</feature>
<evidence type="ECO:0000256" key="6">
    <source>
        <dbReference type="PROSITE-ProRule" id="PRU01251"/>
    </source>
</evidence>
<evidence type="ECO:0000256" key="1">
    <source>
        <dbReference type="ARBA" id="ARBA00008675"/>
    </source>
</evidence>
<dbReference type="PROSITE" id="PS00870">
    <property type="entry name" value="CLPAB_1"/>
    <property type="match status" value="1"/>
</dbReference>
<keyword evidence="3" id="KW-0547">Nucleotide-binding</keyword>
<dbReference type="Pfam" id="PF00004">
    <property type="entry name" value="AAA"/>
    <property type="match status" value="1"/>
</dbReference>
<dbReference type="SUPFAM" id="SSF52540">
    <property type="entry name" value="P-loop containing nucleoside triphosphate hydrolases"/>
    <property type="match status" value="2"/>
</dbReference>
<evidence type="ECO:0000256" key="4">
    <source>
        <dbReference type="ARBA" id="ARBA00022840"/>
    </source>
</evidence>
<dbReference type="InterPro" id="IPR003959">
    <property type="entry name" value="ATPase_AAA_core"/>
</dbReference>
<dbReference type="FunFam" id="3.40.50.300:FF:000010">
    <property type="entry name" value="Chaperone clpB 1, putative"/>
    <property type="match status" value="1"/>
</dbReference>
<comment type="similarity">
    <text evidence="1">Belongs to the ClpA/ClpB family.</text>
</comment>
<dbReference type="InterPro" id="IPR050130">
    <property type="entry name" value="ClpA_ClpB"/>
</dbReference>
<comment type="caution">
    <text evidence="9">The sequence shown here is derived from an EMBL/GenBank/DDBJ whole genome shotgun (WGS) entry which is preliminary data.</text>
</comment>
<evidence type="ECO:0000259" key="8">
    <source>
        <dbReference type="PROSITE" id="PS51903"/>
    </source>
</evidence>
<dbReference type="InterPro" id="IPR004176">
    <property type="entry name" value="Clp_R_N"/>
</dbReference>
<dbReference type="FunFam" id="3.40.50.300:FF:000025">
    <property type="entry name" value="ATP-dependent Clp protease subunit"/>
    <property type="match status" value="1"/>
</dbReference>
<dbReference type="Pfam" id="PF10431">
    <property type="entry name" value="ClpB_D2-small"/>
    <property type="match status" value="1"/>
</dbReference>
<dbReference type="Pfam" id="PF17871">
    <property type="entry name" value="AAA_lid_9"/>
    <property type="match status" value="1"/>
</dbReference>
<proteinExistence type="inferred from homology"/>
<gene>
    <name evidence="9" type="ORF">RL74_21690</name>
</gene>
<evidence type="ECO:0000256" key="5">
    <source>
        <dbReference type="ARBA" id="ARBA00023186"/>
    </source>
</evidence>
<dbReference type="InterPro" id="IPR041546">
    <property type="entry name" value="ClpA/ClpB_AAA_lid"/>
</dbReference>
<dbReference type="SUPFAM" id="SSF81923">
    <property type="entry name" value="Double Clp-N motif"/>
    <property type="match status" value="1"/>
</dbReference>
<dbReference type="PRINTS" id="PR00300">
    <property type="entry name" value="CLPPROTEASEA"/>
</dbReference>
<feature type="coiled-coil region" evidence="7">
    <location>
        <begin position="443"/>
        <end position="508"/>
    </location>
</feature>
<dbReference type="EMBL" id="JXNZ01000253">
    <property type="protein sequence ID" value="KIQ57284.1"/>
    <property type="molecule type" value="Genomic_DNA"/>
</dbReference>
<evidence type="ECO:0000256" key="3">
    <source>
        <dbReference type="ARBA" id="ARBA00022741"/>
    </source>
</evidence>
<dbReference type="Gene3D" id="1.10.8.60">
    <property type="match status" value="1"/>
</dbReference>
<dbReference type="CDD" id="cd00009">
    <property type="entry name" value="AAA"/>
    <property type="match status" value="1"/>
</dbReference>
<organism evidence="9 10">
    <name type="scientific">Pseudomonas fluorescens</name>
    <dbReference type="NCBI Taxonomy" id="294"/>
    <lineage>
        <taxon>Bacteria</taxon>
        <taxon>Pseudomonadati</taxon>
        <taxon>Pseudomonadota</taxon>
        <taxon>Gammaproteobacteria</taxon>
        <taxon>Pseudomonadales</taxon>
        <taxon>Pseudomonadaceae</taxon>
        <taxon>Pseudomonas</taxon>
    </lineage>
</organism>
<evidence type="ECO:0000313" key="10">
    <source>
        <dbReference type="Proteomes" id="UP000032101"/>
    </source>
</evidence>
<keyword evidence="7" id="KW-0175">Coiled coil</keyword>
<keyword evidence="5" id="KW-0143">Chaperone</keyword>
<sequence>MGEISRAALFGKLNSVAYKAIEAATVFCKLRGNPYVELAHWFHQLLQLQDSDLHRIIRQFNVEPARLARDLTDALDRLPRGSTSITDLSSHVEEAVERGWVYGSLMFGESQVRTGYLVLGILKTPSLRHALLGLSSEFDKVKAEALSERFDEYVGDSPENALTASDGFNAGSVPGEASGAMAPSAMGKQEALKRFTVDLTEQARSGKLDPIVGRDEEIRQLVDILMRRRQNNPILTGEAGVGKTAVVEGFALRIVAGDVPPSLKDVELRSLDVGLLQAGASMKGEFEQRLRQVIEDVQASPKPIILFIDEAHTLVGAGGAAGTGDAANLLKPALARGTLRTVAATTWAEYKKHIEKDPALTRRFQVVQVAEPSEDKALLMMRGVASTMEQHHQVQILDEALEASVKLSHRYIPARQLPDKSVSLLDTACARVAISLHAVPAEVDDSRRRIEALETELQIIAREHAIGVVIGNRQTHSESLLSAERERLAELESRWAEEKNLVDELLATRATLRERVGVVDSDDASEASDNESHDLRAKLVDLQQRLSALQGENPLILPTVDYQAVASVVADWTGIPVGRMARNELETVLNLDQHLKKRIIGQDHALQMIAKRIQTSRAGLDNPSKPIGVFMLAGTSGVGKTETALALAEAMYGGEQNVITINMSEFQEAHTVSTLKGAPPGYIGYGEGGVLTEAVRRKPYSVVLLDEVEKAHPDVHEIFFQVFDKGVMEDGEGRVIDFKNTLILLTTNAGTELIADVCKDPQNVPEPEEIAKALRQPLLEIFPPALLGRLVTIPYYPLSDEMLKAITRLQLNRIKKRVESTHKVAFDYDDAVIDLIVSRCTETESGGRMIDTILTNSLLPDMSREFLTRMLEGKAMAGVRISAVDNELQYDFSDAA</sequence>
<dbReference type="InterPro" id="IPR003593">
    <property type="entry name" value="AAA+_ATPase"/>
</dbReference>
<dbReference type="Proteomes" id="UP000032101">
    <property type="component" value="Unassembled WGS sequence"/>
</dbReference>